<feature type="coiled-coil region" evidence="7">
    <location>
        <begin position="178"/>
        <end position="223"/>
    </location>
</feature>
<dbReference type="EMBL" id="JAMFTS010000001">
    <property type="protein sequence ID" value="KAJ4808017.1"/>
    <property type="molecule type" value="Genomic_DNA"/>
</dbReference>
<sequence>MQWRNGENGENRDLAENLGRKKCSPLSPQQKATVERSHNELTAAALLLSQRSFFLSKEIKSNQIESNKILDPFQVSNDSQHKRDAHFSVIFSLDLAMDSGAGGGGGGTLSEIYQSARRLLLRARDGLTRLEHIVSSSSSSSSSVNDLALAVKRDITQIQSLCAEMDRLWRSIPAKPQRDLWKRKVEQLSEEVESLNGIVSKHLIRQQKQMQEAKERTELLSGESSHILRIFDDEAQAMQSARNSSIMLEDAYATGVAILSKYADQRDRLKRAQRKALDVLNTVGLSNSVLKLIERRHRTDKWIAYTGMVVTVVVVYLFWRWTH</sequence>
<dbReference type="GO" id="GO:0031902">
    <property type="term" value="C:late endosome membrane"/>
    <property type="evidence" value="ECO:0007669"/>
    <property type="project" value="TreeGrafter"/>
</dbReference>
<dbReference type="CDD" id="cd15863">
    <property type="entry name" value="SNARE_GS27"/>
    <property type="match status" value="1"/>
</dbReference>
<gene>
    <name evidence="10" type="ORF">LUZ62_020583</name>
</gene>
<keyword evidence="2" id="KW-0813">Transport</keyword>
<dbReference type="PANTHER" id="PTHR21230">
    <property type="entry name" value="VESICLE TRANSPORT V-SNARE PROTEIN VTI1-RELATED"/>
    <property type="match status" value="1"/>
</dbReference>
<evidence type="ECO:0000313" key="10">
    <source>
        <dbReference type="EMBL" id="KAJ4808017.1"/>
    </source>
</evidence>
<evidence type="ECO:0000313" key="11">
    <source>
        <dbReference type="Proteomes" id="UP001140206"/>
    </source>
</evidence>
<feature type="region of interest" description="Disordered" evidence="8">
    <location>
        <begin position="1"/>
        <end position="35"/>
    </location>
</feature>
<comment type="subcellular location">
    <subcellularLocation>
        <location evidence="1">Membrane</location>
        <topology evidence="1">Single-pass type IV membrane protein</topology>
    </subcellularLocation>
</comment>
<evidence type="ECO:0000256" key="5">
    <source>
        <dbReference type="ARBA" id="ARBA00022989"/>
    </source>
</evidence>
<feature type="compositionally biased region" description="Basic and acidic residues" evidence="8">
    <location>
        <begin position="7"/>
        <end position="19"/>
    </location>
</feature>
<evidence type="ECO:0000256" key="3">
    <source>
        <dbReference type="ARBA" id="ARBA00022692"/>
    </source>
</evidence>
<dbReference type="Proteomes" id="UP001140206">
    <property type="component" value="Chromosome 1"/>
</dbReference>
<proteinExistence type="predicted"/>
<name>A0AAV8GXI2_9POAL</name>
<evidence type="ECO:0000256" key="8">
    <source>
        <dbReference type="SAM" id="MobiDB-lite"/>
    </source>
</evidence>
<evidence type="ECO:0000256" key="2">
    <source>
        <dbReference type="ARBA" id="ARBA00022448"/>
    </source>
</evidence>
<keyword evidence="5 9" id="KW-1133">Transmembrane helix</keyword>
<dbReference type="AlphaFoldDB" id="A0AAV8GXI2"/>
<dbReference type="GO" id="GO:0006906">
    <property type="term" value="P:vesicle fusion"/>
    <property type="evidence" value="ECO:0007669"/>
    <property type="project" value="TreeGrafter"/>
</dbReference>
<keyword evidence="4" id="KW-0653">Protein transport</keyword>
<accession>A0AAV8GXI2</accession>
<dbReference type="Pfam" id="PF12352">
    <property type="entry name" value="V-SNARE_C"/>
    <property type="match status" value="1"/>
</dbReference>
<keyword evidence="7" id="KW-0175">Coiled coil</keyword>
<reference evidence="10" key="1">
    <citation type="submission" date="2022-08" db="EMBL/GenBank/DDBJ databases">
        <authorList>
            <person name="Marques A."/>
        </authorList>
    </citation>
    <scope>NUCLEOTIDE SEQUENCE</scope>
    <source>
        <strain evidence="10">RhyPub2mFocal</strain>
        <tissue evidence="10">Leaves</tissue>
    </source>
</reference>
<dbReference type="PANTHER" id="PTHR21230:SF1">
    <property type="entry name" value="GOLGI SNAP RECEPTOR COMPLEX MEMBER 2"/>
    <property type="match status" value="1"/>
</dbReference>
<evidence type="ECO:0000256" key="9">
    <source>
        <dbReference type="SAM" id="Phobius"/>
    </source>
</evidence>
<dbReference type="GO" id="GO:0000149">
    <property type="term" value="F:SNARE binding"/>
    <property type="evidence" value="ECO:0007669"/>
    <property type="project" value="TreeGrafter"/>
</dbReference>
<keyword evidence="3 9" id="KW-0812">Transmembrane</keyword>
<organism evidence="10 11">
    <name type="scientific">Rhynchospora pubera</name>
    <dbReference type="NCBI Taxonomy" id="906938"/>
    <lineage>
        <taxon>Eukaryota</taxon>
        <taxon>Viridiplantae</taxon>
        <taxon>Streptophyta</taxon>
        <taxon>Embryophyta</taxon>
        <taxon>Tracheophyta</taxon>
        <taxon>Spermatophyta</taxon>
        <taxon>Magnoliopsida</taxon>
        <taxon>Liliopsida</taxon>
        <taxon>Poales</taxon>
        <taxon>Cyperaceae</taxon>
        <taxon>Cyperoideae</taxon>
        <taxon>Rhynchosporeae</taxon>
        <taxon>Rhynchospora</taxon>
    </lineage>
</organism>
<evidence type="ECO:0000256" key="1">
    <source>
        <dbReference type="ARBA" id="ARBA00004211"/>
    </source>
</evidence>
<evidence type="ECO:0000256" key="7">
    <source>
        <dbReference type="SAM" id="Coils"/>
    </source>
</evidence>
<dbReference type="GO" id="GO:0031201">
    <property type="term" value="C:SNARE complex"/>
    <property type="evidence" value="ECO:0007669"/>
    <property type="project" value="TreeGrafter"/>
</dbReference>
<dbReference type="GO" id="GO:0005789">
    <property type="term" value="C:endoplasmic reticulum membrane"/>
    <property type="evidence" value="ECO:0007669"/>
    <property type="project" value="TreeGrafter"/>
</dbReference>
<evidence type="ECO:0000256" key="4">
    <source>
        <dbReference type="ARBA" id="ARBA00022927"/>
    </source>
</evidence>
<dbReference type="GO" id="GO:0015031">
    <property type="term" value="P:protein transport"/>
    <property type="evidence" value="ECO:0007669"/>
    <property type="project" value="UniProtKB-KW"/>
</dbReference>
<evidence type="ECO:0000256" key="6">
    <source>
        <dbReference type="ARBA" id="ARBA00023136"/>
    </source>
</evidence>
<keyword evidence="6 9" id="KW-0472">Membrane</keyword>
<protein>
    <submittedName>
        <fullName evidence="10">Membrin</fullName>
    </submittedName>
</protein>
<comment type="caution">
    <text evidence="10">The sequence shown here is derived from an EMBL/GenBank/DDBJ whole genome shotgun (WGS) entry which is preliminary data.</text>
</comment>
<dbReference type="GO" id="GO:0005484">
    <property type="term" value="F:SNAP receptor activity"/>
    <property type="evidence" value="ECO:0007669"/>
    <property type="project" value="TreeGrafter"/>
</dbReference>
<dbReference type="GO" id="GO:0012507">
    <property type="term" value="C:ER to Golgi transport vesicle membrane"/>
    <property type="evidence" value="ECO:0007669"/>
    <property type="project" value="TreeGrafter"/>
</dbReference>
<feature type="transmembrane region" description="Helical" evidence="9">
    <location>
        <begin position="302"/>
        <end position="319"/>
    </location>
</feature>
<keyword evidence="11" id="KW-1185">Reference proteome</keyword>
<dbReference type="GO" id="GO:0005794">
    <property type="term" value="C:Golgi apparatus"/>
    <property type="evidence" value="ECO:0007669"/>
    <property type="project" value="TreeGrafter"/>
</dbReference>